<dbReference type="GO" id="GO:0006355">
    <property type="term" value="P:regulation of DNA-templated transcription"/>
    <property type="evidence" value="ECO:0007669"/>
    <property type="project" value="InterPro"/>
</dbReference>
<dbReference type="InterPro" id="IPR011042">
    <property type="entry name" value="6-blade_b-propeller_TolB-like"/>
</dbReference>
<dbReference type="InterPro" id="IPR016032">
    <property type="entry name" value="Sig_transdc_resp-reg_C-effctor"/>
</dbReference>
<dbReference type="CDD" id="cd00383">
    <property type="entry name" value="trans_reg_C"/>
    <property type="match status" value="1"/>
</dbReference>
<feature type="transmembrane region" description="Helical" evidence="5">
    <location>
        <begin position="161"/>
        <end position="184"/>
    </location>
</feature>
<dbReference type="Gene3D" id="1.10.10.10">
    <property type="entry name" value="Winged helix-like DNA-binding domain superfamily/Winged helix DNA-binding domain"/>
    <property type="match status" value="1"/>
</dbReference>
<dbReference type="GO" id="GO:0003677">
    <property type="term" value="F:DNA binding"/>
    <property type="evidence" value="ECO:0007669"/>
    <property type="project" value="UniProtKB-UniRule"/>
</dbReference>
<evidence type="ECO:0000256" key="2">
    <source>
        <dbReference type="ARBA" id="ARBA00023125"/>
    </source>
</evidence>
<keyword evidence="5" id="KW-0812">Transmembrane</keyword>
<evidence type="ECO:0000313" key="7">
    <source>
        <dbReference type="EMBL" id="HGY94561.1"/>
    </source>
</evidence>
<feature type="domain" description="OmpR/PhoB-type" evidence="6">
    <location>
        <begin position="12"/>
        <end position="112"/>
    </location>
</feature>
<protein>
    <submittedName>
        <fullName evidence="7">CadC family transcriptional regulator</fullName>
    </submittedName>
</protein>
<dbReference type="SUPFAM" id="SSF46894">
    <property type="entry name" value="C-terminal effector domain of the bipartite response regulators"/>
    <property type="match status" value="1"/>
</dbReference>
<dbReference type="SMART" id="SM00862">
    <property type="entry name" value="Trans_reg_C"/>
    <property type="match status" value="1"/>
</dbReference>
<gene>
    <name evidence="7" type="ORF">ENW50_07760</name>
</gene>
<evidence type="ECO:0000256" key="3">
    <source>
        <dbReference type="PROSITE-ProRule" id="PRU01091"/>
    </source>
</evidence>
<evidence type="ECO:0000256" key="4">
    <source>
        <dbReference type="SAM" id="MobiDB-lite"/>
    </source>
</evidence>
<reference evidence="7" key="1">
    <citation type="journal article" date="2020" name="mSystems">
        <title>Genome- and Community-Level Interaction Insights into Carbon Utilization and Element Cycling Functions of Hydrothermarchaeota in Hydrothermal Sediment.</title>
        <authorList>
            <person name="Zhou Z."/>
            <person name="Liu Y."/>
            <person name="Xu W."/>
            <person name="Pan J."/>
            <person name="Luo Z.H."/>
            <person name="Li M."/>
        </authorList>
    </citation>
    <scope>NUCLEOTIDE SEQUENCE [LARGE SCALE GENOMIC DNA]</scope>
    <source>
        <strain evidence="7">SpSt-855</strain>
    </source>
</reference>
<dbReference type="PROSITE" id="PS51755">
    <property type="entry name" value="OMPR_PHOB"/>
    <property type="match status" value="1"/>
</dbReference>
<dbReference type="AlphaFoldDB" id="A0A7V5CT75"/>
<sequence>MSTPSEYPAHPVRKLRFGLFEADLGTGELRKSGVRIRIQAQPFRVLSFLLEKPGEVVTREEIQQRLWGSDTIVDFDHSLGTAINKLREALGDSAENPRFIETLARRGYRFLPPVTRVPEQEETPAKAAAQTSAEEPFAAASPEAGTKKSPLDSKRRRPATWAVMALPLVALALGAVFFLIGWLAHDHPPLPPGIRQITFSGRVSPSDPLFESFGPTATDGSRLYFPEIEEGRAVLAQALIADGESSTIALPQEIASPYISDISRDGSSLLLRDHLAARAEQPLWIVPTIGGGARQIPGTLAHDATWMPDGQRILYANGDSLYIAQSNGSDIQKFASLPGRAFWLRWSPNGRELRFTLLNSETHSSRLWSIRADGSHAHLLLADDDGSECCGSWTADGKDYVFQKNTLGGSNIWVLPSRSGWFWQSRQPYPLTNGPLNYQSPITDNSGRRIFFIGLNLRSELLQYDAASQIFIPYAGGISNARRVVFSRDGQWVAWFRQDDSSLWRSRHNGTERLQLSSGPLDVFMMQWSPDDKKLILMAREPGKRWTIYTLDADGGPLRVVYPERRSQADPNWSPDGKRIVFGRLPDLMAEASMPKAIYIYDLASHHLSRLPGSEGLFSPRWSPDGRYIAALSIDQTRLMLYDLKTQKWKTLAQQSVADPAWAHGTPAIYFHDFVQPGQPLYRVDVKTGAIKKIADLRDLRAADAVDYRFAGLTPDNVPLVDARTSAANMYTMKLPKN</sequence>
<name>A0A7V5CT75_9BACT</name>
<dbReference type="PANTHER" id="PTHR36842:SF1">
    <property type="entry name" value="PROTEIN TOLB"/>
    <property type="match status" value="1"/>
</dbReference>
<evidence type="ECO:0000259" key="6">
    <source>
        <dbReference type="PROSITE" id="PS51755"/>
    </source>
</evidence>
<dbReference type="Pfam" id="PF00486">
    <property type="entry name" value="Trans_reg_C"/>
    <property type="match status" value="1"/>
</dbReference>
<keyword evidence="5" id="KW-1133">Transmembrane helix</keyword>
<dbReference type="InterPro" id="IPR001867">
    <property type="entry name" value="OmpR/PhoB-type_DNA-bd"/>
</dbReference>
<evidence type="ECO:0000256" key="1">
    <source>
        <dbReference type="ARBA" id="ARBA00009820"/>
    </source>
</evidence>
<feature type="DNA-binding region" description="OmpR/PhoB-type" evidence="3">
    <location>
        <begin position="12"/>
        <end position="112"/>
    </location>
</feature>
<dbReference type="InterPro" id="IPR011659">
    <property type="entry name" value="WD40"/>
</dbReference>
<proteinExistence type="inferred from homology"/>
<comment type="similarity">
    <text evidence="1">Belongs to the TolB family.</text>
</comment>
<dbReference type="Gene3D" id="2.120.10.30">
    <property type="entry name" value="TolB, C-terminal domain"/>
    <property type="match status" value="2"/>
</dbReference>
<dbReference type="PANTHER" id="PTHR36842">
    <property type="entry name" value="PROTEIN TOLB HOMOLOG"/>
    <property type="match status" value="1"/>
</dbReference>
<dbReference type="InterPro" id="IPR036388">
    <property type="entry name" value="WH-like_DNA-bd_sf"/>
</dbReference>
<feature type="compositionally biased region" description="Low complexity" evidence="4">
    <location>
        <begin position="132"/>
        <end position="144"/>
    </location>
</feature>
<comment type="caution">
    <text evidence="7">The sequence shown here is derived from an EMBL/GenBank/DDBJ whole genome shotgun (WGS) entry which is preliminary data.</text>
</comment>
<feature type="region of interest" description="Disordered" evidence="4">
    <location>
        <begin position="117"/>
        <end position="153"/>
    </location>
</feature>
<organism evidence="7">
    <name type="scientific">Acidobacterium capsulatum</name>
    <dbReference type="NCBI Taxonomy" id="33075"/>
    <lineage>
        <taxon>Bacteria</taxon>
        <taxon>Pseudomonadati</taxon>
        <taxon>Acidobacteriota</taxon>
        <taxon>Terriglobia</taxon>
        <taxon>Terriglobales</taxon>
        <taxon>Acidobacteriaceae</taxon>
        <taxon>Acidobacterium</taxon>
    </lineage>
</organism>
<dbReference type="EMBL" id="DTKL01000045">
    <property type="protein sequence ID" value="HGY94561.1"/>
    <property type="molecule type" value="Genomic_DNA"/>
</dbReference>
<accession>A0A7V5CT75</accession>
<keyword evidence="5" id="KW-0472">Membrane</keyword>
<dbReference type="SUPFAM" id="SSF82171">
    <property type="entry name" value="DPP6 N-terminal domain-like"/>
    <property type="match status" value="2"/>
</dbReference>
<keyword evidence="2 3" id="KW-0238">DNA-binding</keyword>
<dbReference type="Pfam" id="PF07676">
    <property type="entry name" value="PD40"/>
    <property type="match status" value="2"/>
</dbReference>
<dbReference type="GO" id="GO:0000160">
    <property type="term" value="P:phosphorelay signal transduction system"/>
    <property type="evidence" value="ECO:0007669"/>
    <property type="project" value="InterPro"/>
</dbReference>
<evidence type="ECO:0000256" key="5">
    <source>
        <dbReference type="SAM" id="Phobius"/>
    </source>
</evidence>